<evidence type="ECO:0000313" key="1">
    <source>
        <dbReference type="EMBL" id="KAA6387570.1"/>
    </source>
</evidence>
<dbReference type="SUPFAM" id="SSF56112">
    <property type="entry name" value="Protein kinase-like (PK-like)"/>
    <property type="match status" value="1"/>
</dbReference>
<dbReference type="InterPro" id="IPR011009">
    <property type="entry name" value="Kinase-like_dom_sf"/>
</dbReference>
<sequence>MAQQTRIKKKLSYRTQGRTYIAEQLSTQELFAMKKEEYLSEADKARVRLVCSFQFDVDMCIVKELCENNLRKMISELQKLSEPQGVTVSAEFLIGKHPFFANYETETNVESNQINSGGRSHVQSIERVAEFVMNAESDVARTEAAEENKRGNAFGARTILKSFRQRSKKIQKTVSQQQKHSKAQKPASELAYLLTLFKQQQDLDDIEQQLEASEGNAKIQSHLVKQIKQRTYSNAMGKNSSAAYATAASISTALPNQKK</sequence>
<organism evidence="2 3">
    <name type="scientific">Streblomastix strix</name>
    <dbReference type="NCBI Taxonomy" id="222440"/>
    <lineage>
        <taxon>Eukaryota</taxon>
        <taxon>Metamonada</taxon>
        <taxon>Preaxostyla</taxon>
        <taxon>Oxymonadida</taxon>
        <taxon>Streblomastigidae</taxon>
        <taxon>Streblomastix</taxon>
    </lineage>
</organism>
<dbReference type="EMBL" id="SNRW01004320">
    <property type="protein sequence ID" value="KAA6387570.1"/>
    <property type="molecule type" value="Genomic_DNA"/>
</dbReference>
<evidence type="ECO:0000313" key="2">
    <source>
        <dbReference type="EMBL" id="KAA6387571.1"/>
    </source>
</evidence>
<comment type="caution">
    <text evidence="2">The sequence shown here is derived from an EMBL/GenBank/DDBJ whole genome shotgun (WGS) entry which is preliminary data.</text>
</comment>
<dbReference type="AlphaFoldDB" id="A0A5J4VY48"/>
<name>A0A5J4VY48_9EUKA</name>
<dbReference type="Proteomes" id="UP000324800">
    <property type="component" value="Unassembled WGS sequence"/>
</dbReference>
<proteinExistence type="predicted"/>
<reference evidence="2 3" key="1">
    <citation type="submission" date="2019-03" db="EMBL/GenBank/DDBJ databases">
        <title>Single cell metagenomics reveals metabolic interactions within the superorganism composed of flagellate Streblomastix strix and complex community of Bacteroidetes bacteria on its surface.</title>
        <authorList>
            <person name="Treitli S.C."/>
            <person name="Kolisko M."/>
            <person name="Husnik F."/>
            <person name="Keeling P."/>
            <person name="Hampl V."/>
        </authorList>
    </citation>
    <scope>NUCLEOTIDE SEQUENCE [LARGE SCALE GENOMIC DNA]</scope>
    <source>
        <strain evidence="2">ST1C</strain>
    </source>
</reference>
<gene>
    <name evidence="1" type="ORF">EZS28_016902</name>
    <name evidence="2" type="ORF">EZS28_016903</name>
</gene>
<protein>
    <submittedName>
        <fullName evidence="2">Uncharacterized protein</fullName>
    </submittedName>
</protein>
<accession>A0A5J4VY48</accession>
<evidence type="ECO:0000313" key="3">
    <source>
        <dbReference type="Proteomes" id="UP000324800"/>
    </source>
</evidence>
<dbReference type="EMBL" id="SNRW01004320">
    <property type="protein sequence ID" value="KAA6387571.1"/>
    <property type="molecule type" value="Genomic_DNA"/>
</dbReference>